<dbReference type="CDD" id="cd09862">
    <property type="entry name" value="PIN_Rrp44-like"/>
    <property type="match status" value="1"/>
</dbReference>
<evidence type="ECO:0000256" key="2">
    <source>
        <dbReference type="ARBA" id="ARBA00004123"/>
    </source>
</evidence>
<dbReference type="SUPFAM" id="SSF88723">
    <property type="entry name" value="PIN domain-like"/>
    <property type="match status" value="1"/>
</dbReference>
<comment type="cofactor">
    <cofactor evidence="1">
        <name>Mg(2+)</name>
        <dbReference type="ChEBI" id="CHEBI:18420"/>
    </cofactor>
</comment>
<dbReference type="GO" id="GO:0006364">
    <property type="term" value="P:rRNA processing"/>
    <property type="evidence" value="ECO:0007669"/>
    <property type="project" value="UniProtKB-KW"/>
</dbReference>
<keyword evidence="6" id="KW-0698">rRNA processing</keyword>
<evidence type="ECO:0000256" key="8">
    <source>
        <dbReference type="ARBA" id="ARBA00022801"/>
    </source>
</evidence>
<dbReference type="GO" id="GO:0019899">
    <property type="term" value="F:enzyme binding"/>
    <property type="evidence" value="ECO:0007669"/>
    <property type="project" value="UniProtKB-ARBA"/>
</dbReference>
<dbReference type="SUPFAM" id="SSF50249">
    <property type="entry name" value="Nucleic acid-binding proteins"/>
    <property type="match status" value="3"/>
</dbReference>
<dbReference type="OMA" id="GQVMRNN"/>
<keyword evidence="18" id="KW-1185">Reference proteome</keyword>
<sequence>MQLNKFYYRTTKKGNVIKVVNEIYLRDDIPCGHEQCEICLSKYKERTNSEDRAISSGEISSMSANQIYILDTNVILHQIDLLEDPSLKNIVILSTVLNEVKSQNRSIYNRIKEVIKDISRQFYVYANEYSQYTSITRENGESPNDRNDRAIRIATDWYRSHLHKYQVKVFLITNDKDNLLKSKSLGIDGKTIQELVFELSSENPSLVDKLSDPNEDHSGELEDSKSKIQYAEHRPMNILTEDIKNGKVYQGIIRINMNNYKEGNVQCHSIEKDILVQGLENLNRSVDGDVVAVELLPEIEWQAPSTVILLENDGVEEDDDAVVKDSLVSKKQPTGKIVGIVKRNWKPYCGAVDFRGDATSQGLHFLTFVPIDKRIPRIRIKSRQVSNIVGKRIVVAIDQWDRNSKFPTGHFVKDLGPLGDKETESKVLLLQFDIPHHPFGASVMKCLPKPDIMDRVTPSDMVGRKDLRKECVFSVDPPGCTDIDDALHIKQIGNGLFEVGVHIADVSHFVLEGTAIDDEAKSRSTSVYLVDRRIDMLPGELSGNLCSLMSNVDRFSFSCIWKITDQGEVVDVEYTKSIIRSVASLTYEQAQIRIDDKTQNDQVSTNLRHLNRLAKVLRKQRMDRGALSLASPQVKFKTEEHGGDPSDVEIYQLRETNAMIEEFMLLANIWVAKKIHKHFPGCALLRRHPTPKKSGFDLLTQLIENKGFKFSTASSKELAESLDGCVLENDSYFNTLCRIMTTRCMSPAVYFSSGSLPYEDFRHYGLATDIYTHFTSPIRRYPDIIVHRLLANAIGMQSVSLNLENKTITLMSENMNFRHKMAQYAGRGSTQLHTLIFFKGKKCLEDAYIIRVKANAFVVLVPRYGFEGTVYLSDGHNQVSSFNYNHDNQTLSNGSHTFSVFDKIKVEIYVDDSIAHDQKLKINCIEPNIKDMLLISNTTPSQVDGITPTQNIQKLIKSKQEKVRKLTDHTEQTKKKIKTTK</sequence>
<comment type="subcellular location">
    <subcellularLocation>
        <location evidence="3">Cytoplasm</location>
    </subcellularLocation>
    <subcellularLocation>
        <location evidence="2">Nucleus</location>
    </subcellularLocation>
</comment>
<dbReference type="GO" id="GO:0003723">
    <property type="term" value="F:RNA binding"/>
    <property type="evidence" value="ECO:0007669"/>
    <property type="project" value="UniProtKB-KW"/>
</dbReference>
<comment type="caution">
    <text evidence="17">The sequence shown here is derived from an EMBL/GenBank/DDBJ whole genome shotgun (WGS) entry which is preliminary data.</text>
</comment>
<evidence type="ECO:0000313" key="17">
    <source>
        <dbReference type="EMBL" id="KYQ92675.1"/>
    </source>
</evidence>
<evidence type="ECO:0000256" key="3">
    <source>
        <dbReference type="ARBA" id="ARBA00004496"/>
    </source>
</evidence>
<keyword evidence="10" id="KW-0269">Exonuclease</keyword>
<keyword evidence="7" id="KW-0540">Nuclease</keyword>
<proteinExistence type="inferred from homology"/>
<dbReference type="GO" id="GO:0071031">
    <property type="term" value="P:nuclear mRNA surveillance of mRNA 3'-end processing"/>
    <property type="evidence" value="ECO:0007669"/>
    <property type="project" value="TreeGrafter"/>
</dbReference>
<evidence type="ECO:0000256" key="4">
    <source>
        <dbReference type="ARBA" id="ARBA00005785"/>
    </source>
</evidence>
<evidence type="ECO:0000256" key="9">
    <source>
        <dbReference type="ARBA" id="ARBA00022835"/>
    </source>
</evidence>
<dbReference type="Pfam" id="PF13638">
    <property type="entry name" value="PIN_4"/>
    <property type="match status" value="1"/>
</dbReference>
<dbReference type="Gene3D" id="2.40.50.140">
    <property type="entry name" value="Nucleic acid-binding proteins"/>
    <property type="match status" value="1"/>
</dbReference>
<evidence type="ECO:0000256" key="12">
    <source>
        <dbReference type="ARBA" id="ARBA00023242"/>
    </source>
</evidence>
<dbReference type="Pfam" id="PF17215">
    <property type="entry name" value="Rrp44_S1"/>
    <property type="match status" value="1"/>
</dbReference>
<dbReference type="InterPro" id="IPR029060">
    <property type="entry name" value="PIN-like_dom_sf"/>
</dbReference>
<evidence type="ECO:0000256" key="11">
    <source>
        <dbReference type="ARBA" id="ARBA00022884"/>
    </source>
</evidence>
<comment type="similarity">
    <text evidence="4 14">Belongs to the RNR ribonuclease family.</text>
</comment>
<dbReference type="Gene3D" id="3.40.50.1010">
    <property type="entry name" value="5'-nuclease"/>
    <property type="match status" value="1"/>
</dbReference>
<dbReference type="InParanoid" id="A0A151ZFG4"/>
<dbReference type="Pfam" id="PF17216">
    <property type="entry name" value="Rrp44_CSD1"/>
    <property type="match status" value="1"/>
</dbReference>
<dbReference type="InterPro" id="IPR033770">
    <property type="entry name" value="RRP44_S1"/>
</dbReference>
<dbReference type="PANTHER" id="PTHR23355:SF35">
    <property type="entry name" value="EXOSOME COMPLEX EXONUCLEASE RRP44"/>
    <property type="match status" value="1"/>
</dbReference>
<dbReference type="SMART" id="SM00955">
    <property type="entry name" value="RNB"/>
    <property type="match status" value="1"/>
</dbReference>
<dbReference type="PROSITE" id="PS01175">
    <property type="entry name" value="RIBONUCLEASE_II"/>
    <property type="match status" value="1"/>
</dbReference>
<evidence type="ECO:0000256" key="7">
    <source>
        <dbReference type="ARBA" id="ARBA00022722"/>
    </source>
</evidence>
<dbReference type="Proteomes" id="UP000076078">
    <property type="component" value="Unassembled WGS sequence"/>
</dbReference>
<dbReference type="Pfam" id="PF00773">
    <property type="entry name" value="RNB"/>
    <property type="match status" value="1"/>
</dbReference>
<dbReference type="OrthoDB" id="372421at2759"/>
<evidence type="ECO:0000256" key="14">
    <source>
        <dbReference type="RuleBase" id="RU003901"/>
    </source>
</evidence>
<evidence type="ECO:0000259" key="16">
    <source>
        <dbReference type="SMART" id="SM00955"/>
    </source>
</evidence>
<keyword evidence="8" id="KW-0378">Hydrolase</keyword>
<dbReference type="InterPro" id="IPR022966">
    <property type="entry name" value="RNase_II/R_CS"/>
</dbReference>
<evidence type="ECO:0000256" key="5">
    <source>
        <dbReference type="ARBA" id="ARBA00022490"/>
    </source>
</evidence>
<feature type="domain" description="PIN" evidence="15">
    <location>
        <begin position="66"/>
        <end position="180"/>
    </location>
</feature>
<name>A0A151ZFG4_TIELA</name>
<dbReference type="GO" id="GO:0016075">
    <property type="term" value="P:rRNA catabolic process"/>
    <property type="evidence" value="ECO:0007669"/>
    <property type="project" value="TreeGrafter"/>
</dbReference>
<dbReference type="Gene3D" id="2.40.50.690">
    <property type="match status" value="1"/>
</dbReference>
<dbReference type="InterPro" id="IPR002716">
    <property type="entry name" value="PIN_dom"/>
</dbReference>
<dbReference type="STRING" id="361077.A0A151ZFG4"/>
<dbReference type="FunFam" id="2.40.50.700:FF:000001">
    <property type="entry name" value="Exosome complex exonuclease exoribonuclease (Rrp44)"/>
    <property type="match status" value="1"/>
</dbReference>
<evidence type="ECO:0000256" key="6">
    <source>
        <dbReference type="ARBA" id="ARBA00022552"/>
    </source>
</evidence>
<dbReference type="GO" id="GO:0000177">
    <property type="term" value="C:cytoplasmic exosome (RNase complex)"/>
    <property type="evidence" value="ECO:0007669"/>
    <property type="project" value="TreeGrafter"/>
</dbReference>
<keyword evidence="5" id="KW-0963">Cytoplasm</keyword>
<dbReference type="FunFam" id="3.40.50.1010:FF:000021">
    <property type="entry name" value="DIS3-like exonuclease 1 isoform X1"/>
    <property type="match status" value="1"/>
</dbReference>
<dbReference type="InterPro" id="IPR033771">
    <property type="entry name" value="Rrp44_CSD1"/>
</dbReference>
<accession>A0A151ZFG4</accession>
<protein>
    <recommendedName>
        <fullName evidence="13">Ribosomal RNA-processing protein 44</fullName>
    </recommendedName>
</protein>
<evidence type="ECO:0000256" key="13">
    <source>
        <dbReference type="ARBA" id="ARBA00077930"/>
    </source>
</evidence>
<keyword evidence="9" id="KW-0271">Exosome</keyword>
<keyword evidence="12" id="KW-0539">Nucleus</keyword>
<dbReference type="GO" id="GO:0000176">
    <property type="term" value="C:nuclear exosome (RNase complex)"/>
    <property type="evidence" value="ECO:0007669"/>
    <property type="project" value="TreeGrafter"/>
</dbReference>
<dbReference type="FunCoup" id="A0A151ZFG4">
    <property type="interactions" value="892"/>
</dbReference>
<dbReference type="InterPro" id="IPR012340">
    <property type="entry name" value="NA-bd_OB-fold"/>
</dbReference>
<dbReference type="GO" id="GO:0004519">
    <property type="term" value="F:endonuclease activity"/>
    <property type="evidence" value="ECO:0007669"/>
    <property type="project" value="TreeGrafter"/>
</dbReference>
<reference evidence="17 18" key="1">
    <citation type="submission" date="2015-12" db="EMBL/GenBank/DDBJ databases">
        <title>Dictyostelia acquired genes for synthesis and detection of signals that induce cell-type specialization by lateral gene transfer from prokaryotes.</title>
        <authorList>
            <person name="Gloeckner G."/>
            <person name="Schaap P."/>
        </authorList>
    </citation>
    <scope>NUCLEOTIDE SEQUENCE [LARGE SCALE GENOMIC DNA]</scope>
    <source>
        <strain evidence="17 18">TK</strain>
    </source>
</reference>
<evidence type="ECO:0000256" key="1">
    <source>
        <dbReference type="ARBA" id="ARBA00001946"/>
    </source>
</evidence>
<evidence type="ECO:0000256" key="10">
    <source>
        <dbReference type="ARBA" id="ARBA00022839"/>
    </source>
</evidence>
<dbReference type="InterPro" id="IPR041505">
    <property type="entry name" value="Dis3_CSD2"/>
</dbReference>
<dbReference type="InterPro" id="IPR050180">
    <property type="entry name" value="RNR_Ribonuclease"/>
</dbReference>
<dbReference type="AlphaFoldDB" id="A0A151ZFG4"/>
<organism evidence="17 18">
    <name type="scientific">Tieghemostelium lacteum</name>
    <name type="common">Slime mold</name>
    <name type="synonym">Dictyostelium lacteum</name>
    <dbReference type="NCBI Taxonomy" id="361077"/>
    <lineage>
        <taxon>Eukaryota</taxon>
        <taxon>Amoebozoa</taxon>
        <taxon>Evosea</taxon>
        <taxon>Eumycetozoa</taxon>
        <taxon>Dictyostelia</taxon>
        <taxon>Dictyosteliales</taxon>
        <taxon>Raperosteliaceae</taxon>
        <taxon>Tieghemostelium</taxon>
    </lineage>
</organism>
<dbReference type="SMART" id="SM00670">
    <property type="entry name" value="PINc"/>
    <property type="match status" value="1"/>
</dbReference>
<dbReference type="InterPro" id="IPR001900">
    <property type="entry name" value="RNase_II/R"/>
</dbReference>
<dbReference type="EMBL" id="LODT01000029">
    <property type="protein sequence ID" value="KYQ92675.1"/>
    <property type="molecule type" value="Genomic_DNA"/>
</dbReference>
<dbReference type="Gene3D" id="2.40.50.700">
    <property type="match status" value="1"/>
</dbReference>
<feature type="domain" description="RNB" evidence="16">
    <location>
        <begin position="464"/>
        <end position="796"/>
    </location>
</feature>
<dbReference type="PANTHER" id="PTHR23355">
    <property type="entry name" value="RIBONUCLEASE"/>
    <property type="match status" value="1"/>
</dbReference>
<keyword evidence="11" id="KW-0694">RNA-binding</keyword>
<dbReference type="GO" id="GO:0000175">
    <property type="term" value="F:3'-5'-RNA exonuclease activity"/>
    <property type="evidence" value="ECO:0007669"/>
    <property type="project" value="UniProtKB-ARBA"/>
</dbReference>
<gene>
    <name evidence="17" type="ORF">DLAC_06673</name>
</gene>
<evidence type="ECO:0000313" key="18">
    <source>
        <dbReference type="Proteomes" id="UP000076078"/>
    </source>
</evidence>
<dbReference type="Pfam" id="PF17849">
    <property type="entry name" value="OB_Dis3"/>
    <property type="match status" value="1"/>
</dbReference>
<evidence type="ECO:0000259" key="15">
    <source>
        <dbReference type="SMART" id="SM00670"/>
    </source>
</evidence>